<dbReference type="GeneID" id="19210149"/>
<dbReference type="PRINTS" id="PR00081">
    <property type="entry name" value="GDHRDH"/>
</dbReference>
<comment type="caution">
    <text evidence="4">The sequence shown here is derived from an EMBL/GenBank/DDBJ whole genome shotgun (WGS) entry which is preliminary data.</text>
</comment>
<dbReference type="KEGG" id="cput:CONPUDRAFT_80900"/>
<gene>
    <name evidence="4" type="ORF">CONPUDRAFT_80900</name>
</gene>
<accession>A0A5M3MTY4</accession>
<dbReference type="SUPFAM" id="SSF51735">
    <property type="entry name" value="NAD(P)-binding Rossmann-fold domains"/>
    <property type="match status" value="1"/>
</dbReference>
<evidence type="ECO:0000256" key="1">
    <source>
        <dbReference type="ARBA" id="ARBA00006484"/>
    </source>
</evidence>
<protein>
    <submittedName>
        <fullName evidence="4">NAD(P)-binding protein</fullName>
    </submittedName>
</protein>
<dbReference type="EMBL" id="JH711576">
    <property type="protein sequence ID" value="EIW82618.1"/>
    <property type="molecule type" value="Genomic_DNA"/>
</dbReference>
<dbReference type="Gene3D" id="3.40.50.720">
    <property type="entry name" value="NAD(P)-binding Rossmann-like Domain"/>
    <property type="match status" value="1"/>
</dbReference>
<reference evidence="5" key="1">
    <citation type="journal article" date="2012" name="Science">
        <title>The Paleozoic origin of enzymatic lignin decomposition reconstructed from 31 fungal genomes.</title>
        <authorList>
            <person name="Floudas D."/>
            <person name="Binder M."/>
            <person name="Riley R."/>
            <person name="Barry K."/>
            <person name="Blanchette R.A."/>
            <person name="Henrissat B."/>
            <person name="Martinez A.T."/>
            <person name="Otillar R."/>
            <person name="Spatafora J.W."/>
            <person name="Yadav J.S."/>
            <person name="Aerts A."/>
            <person name="Benoit I."/>
            <person name="Boyd A."/>
            <person name="Carlson A."/>
            <person name="Copeland A."/>
            <person name="Coutinho P.M."/>
            <person name="de Vries R.P."/>
            <person name="Ferreira P."/>
            <person name="Findley K."/>
            <person name="Foster B."/>
            <person name="Gaskell J."/>
            <person name="Glotzer D."/>
            <person name="Gorecki P."/>
            <person name="Heitman J."/>
            <person name="Hesse C."/>
            <person name="Hori C."/>
            <person name="Igarashi K."/>
            <person name="Jurgens J.A."/>
            <person name="Kallen N."/>
            <person name="Kersten P."/>
            <person name="Kohler A."/>
            <person name="Kuees U."/>
            <person name="Kumar T.K.A."/>
            <person name="Kuo A."/>
            <person name="LaButti K."/>
            <person name="Larrondo L.F."/>
            <person name="Lindquist E."/>
            <person name="Ling A."/>
            <person name="Lombard V."/>
            <person name="Lucas S."/>
            <person name="Lundell T."/>
            <person name="Martin R."/>
            <person name="McLaughlin D.J."/>
            <person name="Morgenstern I."/>
            <person name="Morin E."/>
            <person name="Murat C."/>
            <person name="Nagy L.G."/>
            <person name="Nolan M."/>
            <person name="Ohm R.A."/>
            <person name="Patyshakuliyeva A."/>
            <person name="Rokas A."/>
            <person name="Ruiz-Duenas F.J."/>
            <person name="Sabat G."/>
            <person name="Salamov A."/>
            <person name="Samejima M."/>
            <person name="Schmutz J."/>
            <person name="Slot J.C."/>
            <person name="St John F."/>
            <person name="Stenlid J."/>
            <person name="Sun H."/>
            <person name="Sun S."/>
            <person name="Syed K."/>
            <person name="Tsang A."/>
            <person name="Wiebenga A."/>
            <person name="Young D."/>
            <person name="Pisabarro A."/>
            <person name="Eastwood D.C."/>
            <person name="Martin F."/>
            <person name="Cullen D."/>
            <person name="Grigoriev I.V."/>
            <person name="Hibbett D.S."/>
        </authorList>
    </citation>
    <scope>NUCLEOTIDE SEQUENCE [LARGE SCALE GENOMIC DNA]</scope>
    <source>
        <strain evidence="5">RWD-64-598 SS2</strain>
    </source>
</reference>
<dbReference type="InterPro" id="IPR036291">
    <property type="entry name" value="NAD(P)-bd_dom_sf"/>
</dbReference>
<keyword evidence="2" id="KW-0560">Oxidoreductase</keyword>
<sequence>MAAPLTPQLEQPPAVTGASSGFGLEVTKAALGRGDRVFATLRNISALAELQARYPSTQLQLHTLDVTYESAIGPAFDAARSKFGRVDVVLNNAGVCVVSEAEGISEAMARK</sequence>
<dbReference type="InterPro" id="IPR002347">
    <property type="entry name" value="SDR_fam"/>
</dbReference>
<dbReference type="GO" id="GO:0016491">
    <property type="term" value="F:oxidoreductase activity"/>
    <property type="evidence" value="ECO:0007669"/>
    <property type="project" value="UniProtKB-KW"/>
</dbReference>
<dbReference type="RefSeq" id="XP_007766491.1">
    <property type="nucleotide sequence ID" value="XM_007768301.1"/>
</dbReference>
<dbReference type="Pfam" id="PF00106">
    <property type="entry name" value="adh_short"/>
    <property type="match status" value="1"/>
</dbReference>
<proteinExistence type="inferred from homology"/>
<dbReference type="PANTHER" id="PTHR43976">
    <property type="entry name" value="SHORT CHAIN DEHYDROGENASE"/>
    <property type="match status" value="1"/>
</dbReference>
<organism evidence="4 5">
    <name type="scientific">Coniophora puteana (strain RWD-64-598)</name>
    <name type="common">Brown rot fungus</name>
    <dbReference type="NCBI Taxonomy" id="741705"/>
    <lineage>
        <taxon>Eukaryota</taxon>
        <taxon>Fungi</taxon>
        <taxon>Dikarya</taxon>
        <taxon>Basidiomycota</taxon>
        <taxon>Agaricomycotina</taxon>
        <taxon>Agaricomycetes</taxon>
        <taxon>Agaricomycetidae</taxon>
        <taxon>Boletales</taxon>
        <taxon>Coniophorineae</taxon>
        <taxon>Coniophoraceae</taxon>
        <taxon>Coniophora</taxon>
    </lineage>
</organism>
<feature type="region of interest" description="Disordered" evidence="3">
    <location>
        <begin position="1"/>
        <end position="20"/>
    </location>
</feature>
<evidence type="ECO:0000313" key="5">
    <source>
        <dbReference type="Proteomes" id="UP000053558"/>
    </source>
</evidence>
<name>A0A5M3MTY4_CONPW</name>
<dbReference type="InterPro" id="IPR051911">
    <property type="entry name" value="SDR_oxidoreductase"/>
</dbReference>
<comment type="similarity">
    <text evidence="1">Belongs to the short-chain dehydrogenases/reductases (SDR) family.</text>
</comment>
<evidence type="ECO:0000313" key="4">
    <source>
        <dbReference type="EMBL" id="EIW82618.1"/>
    </source>
</evidence>
<dbReference type="OrthoDB" id="1274115at2759"/>
<dbReference type="OMA" id="RCSTRTF"/>
<evidence type="ECO:0000256" key="2">
    <source>
        <dbReference type="ARBA" id="ARBA00023002"/>
    </source>
</evidence>
<evidence type="ECO:0000256" key="3">
    <source>
        <dbReference type="SAM" id="MobiDB-lite"/>
    </source>
</evidence>
<dbReference type="AlphaFoldDB" id="A0A5M3MTY4"/>
<dbReference type="PANTHER" id="PTHR43976:SF16">
    <property type="entry name" value="SHORT-CHAIN DEHYDROGENASE_REDUCTASE FAMILY PROTEIN"/>
    <property type="match status" value="1"/>
</dbReference>
<dbReference type="Proteomes" id="UP000053558">
    <property type="component" value="Unassembled WGS sequence"/>
</dbReference>
<keyword evidence="5" id="KW-1185">Reference proteome</keyword>